<evidence type="ECO:0000256" key="1">
    <source>
        <dbReference type="ARBA" id="ARBA00004418"/>
    </source>
</evidence>
<dbReference type="Gene3D" id="3.40.190.10">
    <property type="entry name" value="Periplasmic binding protein-like II"/>
    <property type="match status" value="1"/>
</dbReference>
<keyword evidence="3 4" id="KW-0732">Signal</keyword>
<dbReference type="Gene3D" id="3.90.76.10">
    <property type="entry name" value="Dipeptide-binding Protein, Domain 1"/>
    <property type="match status" value="1"/>
</dbReference>
<dbReference type="OrthoDB" id="9803988at2"/>
<dbReference type="PANTHER" id="PTHR30290:SF38">
    <property type="entry name" value="D,D-DIPEPTIDE-BINDING PERIPLASMIC PROTEIN DDPA-RELATED"/>
    <property type="match status" value="1"/>
</dbReference>
<dbReference type="Gene3D" id="3.10.105.10">
    <property type="entry name" value="Dipeptide-binding Protein, Domain 3"/>
    <property type="match status" value="1"/>
</dbReference>
<evidence type="ECO:0000313" key="7">
    <source>
        <dbReference type="Proteomes" id="UP000321058"/>
    </source>
</evidence>
<evidence type="ECO:0000313" key="6">
    <source>
        <dbReference type="EMBL" id="GEP60643.1"/>
    </source>
</evidence>
<gene>
    <name evidence="6" type="ORF">RSO01_78090</name>
</gene>
<dbReference type="Proteomes" id="UP000321058">
    <property type="component" value="Unassembled WGS sequence"/>
</dbReference>
<keyword evidence="7" id="KW-1185">Reference proteome</keyword>
<evidence type="ECO:0000259" key="5">
    <source>
        <dbReference type="Pfam" id="PF00496"/>
    </source>
</evidence>
<proteinExistence type="inferred from homology"/>
<dbReference type="CDD" id="cd08502">
    <property type="entry name" value="PBP2_NikA_DppA_OppA_like_16"/>
    <property type="match status" value="1"/>
</dbReference>
<dbReference type="RefSeq" id="WP_147155981.1">
    <property type="nucleotide sequence ID" value="NZ_BKAJ01000173.1"/>
</dbReference>
<dbReference type="GO" id="GO:0043190">
    <property type="term" value="C:ATP-binding cassette (ABC) transporter complex"/>
    <property type="evidence" value="ECO:0007669"/>
    <property type="project" value="InterPro"/>
</dbReference>
<organism evidence="6 7">
    <name type="scientific">Reyranella soli</name>
    <dbReference type="NCBI Taxonomy" id="1230389"/>
    <lineage>
        <taxon>Bacteria</taxon>
        <taxon>Pseudomonadati</taxon>
        <taxon>Pseudomonadota</taxon>
        <taxon>Alphaproteobacteria</taxon>
        <taxon>Hyphomicrobiales</taxon>
        <taxon>Reyranellaceae</taxon>
        <taxon>Reyranella</taxon>
    </lineage>
</organism>
<dbReference type="PIRSF" id="PIRSF002741">
    <property type="entry name" value="MppA"/>
    <property type="match status" value="1"/>
</dbReference>
<accession>A0A512NNW8</accession>
<evidence type="ECO:0000256" key="2">
    <source>
        <dbReference type="ARBA" id="ARBA00005695"/>
    </source>
</evidence>
<feature type="chain" id="PRO_5022196101" evidence="4">
    <location>
        <begin position="22"/>
        <end position="519"/>
    </location>
</feature>
<evidence type="ECO:0000256" key="3">
    <source>
        <dbReference type="ARBA" id="ARBA00022729"/>
    </source>
</evidence>
<dbReference type="InterPro" id="IPR039424">
    <property type="entry name" value="SBP_5"/>
</dbReference>
<evidence type="ECO:0000256" key="4">
    <source>
        <dbReference type="SAM" id="SignalP"/>
    </source>
</evidence>
<dbReference type="GO" id="GO:1904680">
    <property type="term" value="F:peptide transmembrane transporter activity"/>
    <property type="evidence" value="ECO:0007669"/>
    <property type="project" value="TreeGrafter"/>
</dbReference>
<comment type="similarity">
    <text evidence="2">Belongs to the bacterial solute-binding protein 5 family.</text>
</comment>
<name>A0A512NNW8_9HYPH</name>
<dbReference type="InterPro" id="IPR000914">
    <property type="entry name" value="SBP_5_dom"/>
</dbReference>
<dbReference type="GO" id="GO:0030288">
    <property type="term" value="C:outer membrane-bounded periplasmic space"/>
    <property type="evidence" value="ECO:0007669"/>
    <property type="project" value="UniProtKB-ARBA"/>
</dbReference>
<comment type="subcellular location">
    <subcellularLocation>
        <location evidence="1">Periplasm</location>
    </subcellularLocation>
</comment>
<dbReference type="AlphaFoldDB" id="A0A512NNW8"/>
<sequence length="519" mass="58434">MSKRTLLLVACALSLGSAAQAQTTLRVVNHSDLKIIDPIWTTAYIVRNHGHMVYDTLFALDGNLEVKPQMVDKWSTSGDKLTWTFTLRDGLEFHDGTPVTAEDVLPSLKRWAVRDSLGKILWAKVSEAKAIDARTFRILLTAPTGIMLQALAKPSGSAFIMPKRIATTDPSRQIEDATGSGPFIFVKDEWRPGEKAVYVKNFHYRPRSEPPSGLAGAKIAKVDRVEWVAMFDHQTAVNALIKGEIDMIETPRHDLFKVLEADRNVRLVNLNKWGNQYVFRFNQLHRPFDNARNRQALLYAFNQKDFLDAVIGDPRWYRTCKAMFMCDTPYASIKGFEDKLDSNFRKARELLREGGYDGEPVVLMQSADVSTLTNLAPVAKALMERAGLKVDMKTMDWQTLVGRRARKDFPHKGGWNAFLTSAASVDVVDPLVNGFVDASGASAWFGWPKDDELVRLRAAFADETDDARRKELAVAMQVRVSESPTHAFLGEWYAPVALRREITGTLESPVTIFWNIEKR</sequence>
<dbReference type="GO" id="GO:0015833">
    <property type="term" value="P:peptide transport"/>
    <property type="evidence" value="ECO:0007669"/>
    <property type="project" value="TreeGrafter"/>
</dbReference>
<feature type="domain" description="Solute-binding protein family 5" evidence="5">
    <location>
        <begin position="65"/>
        <end position="410"/>
    </location>
</feature>
<reference evidence="6 7" key="1">
    <citation type="submission" date="2019-07" db="EMBL/GenBank/DDBJ databases">
        <title>Whole genome shotgun sequence of Reyranella soli NBRC 108950.</title>
        <authorList>
            <person name="Hosoyama A."/>
            <person name="Uohara A."/>
            <person name="Ohji S."/>
            <person name="Ichikawa N."/>
        </authorList>
    </citation>
    <scope>NUCLEOTIDE SEQUENCE [LARGE SCALE GENOMIC DNA]</scope>
    <source>
        <strain evidence="6 7">NBRC 108950</strain>
    </source>
</reference>
<protein>
    <submittedName>
        <fullName evidence="6">ABC transporter substrate-binding protein</fullName>
    </submittedName>
</protein>
<dbReference type="EMBL" id="BKAJ01000173">
    <property type="protein sequence ID" value="GEP60643.1"/>
    <property type="molecule type" value="Genomic_DNA"/>
</dbReference>
<dbReference type="PANTHER" id="PTHR30290">
    <property type="entry name" value="PERIPLASMIC BINDING COMPONENT OF ABC TRANSPORTER"/>
    <property type="match status" value="1"/>
</dbReference>
<dbReference type="SUPFAM" id="SSF53850">
    <property type="entry name" value="Periplasmic binding protein-like II"/>
    <property type="match status" value="1"/>
</dbReference>
<dbReference type="InterPro" id="IPR030678">
    <property type="entry name" value="Peptide/Ni-bd"/>
</dbReference>
<dbReference type="Pfam" id="PF00496">
    <property type="entry name" value="SBP_bac_5"/>
    <property type="match status" value="1"/>
</dbReference>
<feature type="signal peptide" evidence="4">
    <location>
        <begin position="1"/>
        <end position="21"/>
    </location>
</feature>
<comment type="caution">
    <text evidence="6">The sequence shown here is derived from an EMBL/GenBank/DDBJ whole genome shotgun (WGS) entry which is preliminary data.</text>
</comment>